<sequence length="292" mass="32407">MPAKVTLFNAACKPVYDLGSGPYNIARWNPFGRFFIIAGFGNLPGDIVFYDKKTSGTCKQMGAVRSPAVAAEWSPDGRLLLAATTAPRLRVDNNLKVFTYYGEQRMHVPFATLLDAQWRPAPRGAFADRPQSPERLAAVAKGEASTEAPTKPSYVPPHLRQKQQVSKLAVEDANRKFYDAFASGRLEEMERIVGEGEHVQVVHPGASCIAGREQVMESWRAILRNVRPGAFKVRLEDVRVHAREDFGFVTCVEIIDADDSTGRIIATNVFEKQGGVWRIVQHHGSPSIARFR</sequence>
<dbReference type="InterPro" id="IPR011387">
    <property type="entry name" value="TIF2A"/>
</dbReference>
<dbReference type="SUPFAM" id="SSF54427">
    <property type="entry name" value="NTF2-like"/>
    <property type="match status" value="1"/>
</dbReference>
<dbReference type="Proteomes" id="UP000075714">
    <property type="component" value="Unassembled WGS sequence"/>
</dbReference>
<keyword evidence="8" id="KW-1185">Reference proteome</keyword>
<keyword evidence="2" id="KW-0853">WD repeat</keyword>
<dbReference type="InterPro" id="IPR013979">
    <property type="entry name" value="TIF_beta_prop-like"/>
</dbReference>
<dbReference type="InterPro" id="IPR032710">
    <property type="entry name" value="NTF2-like_dom_sf"/>
</dbReference>
<evidence type="ECO:0000256" key="1">
    <source>
        <dbReference type="ARBA" id="ARBA00022540"/>
    </source>
</evidence>
<dbReference type="GO" id="GO:0003743">
    <property type="term" value="F:translation initiation factor activity"/>
    <property type="evidence" value="ECO:0007669"/>
    <property type="project" value="UniProtKB-KW"/>
</dbReference>
<organism evidence="7 8">
    <name type="scientific">Gonium pectorale</name>
    <name type="common">Green alga</name>
    <dbReference type="NCBI Taxonomy" id="33097"/>
    <lineage>
        <taxon>Eukaryota</taxon>
        <taxon>Viridiplantae</taxon>
        <taxon>Chlorophyta</taxon>
        <taxon>core chlorophytes</taxon>
        <taxon>Chlorophyceae</taxon>
        <taxon>CS clade</taxon>
        <taxon>Chlamydomonadales</taxon>
        <taxon>Volvocaceae</taxon>
        <taxon>Gonium</taxon>
    </lineage>
</organism>
<evidence type="ECO:0000313" key="8">
    <source>
        <dbReference type="Proteomes" id="UP000075714"/>
    </source>
</evidence>
<dbReference type="PANTHER" id="PTHR13227:SF0">
    <property type="entry name" value="EUKARYOTIC TRANSLATION INITIATION FACTOR 2A"/>
    <property type="match status" value="1"/>
</dbReference>
<keyword evidence="1" id="KW-0396">Initiation factor</keyword>
<evidence type="ECO:0000313" key="7">
    <source>
        <dbReference type="EMBL" id="KXZ56093.1"/>
    </source>
</evidence>
<dbReference type="Pfam" id="PF08662">
    <property type="entry name" value="eIF2A"/>
    <property type="match status" value="1"/>
</dbReference>
<evidence type="ECO:0000259" key="6">
    <source>
        <dbReference type="Pfam" id="PF13474"/>
    </source>
</evidence>
<evidence type="ECO:0000256" key="4">
    <source>
        <dbReference type="ARBA" id="ARBA00022917"/>
    </source>
</evidence>
<dbReference type="GO" id="GO:0003729">
    <property type="term" value="F:mRNA binding"/>
    <property type="evidence" value="ECO:0007669"/>
    <property type="project" value="TreeGrafter"/>
</dbReference>
<dbReference type="AlphaFoldDB" id="A0A150H250"/>
<proteinExistence type="predicted"/>
<evidence type="ECO:0000256" key="3">
    <source>
        <dbReference type="ARBA" id="ARBA00022737"/>
    </source>
</evidence>
<accession>A0A150H250</accession>
<keyword evidence="4" id="KW-0648">Protein biosynthesis</keyword>
<feature type="domain" description="Translation initiation factor beta propellor-like" evidence="5">
    <location>
        <begin position="1"/>
        <end position="114"/>
    </location>
</feature>
<evidence type="ECO:0000259" key="5">
    <source>
        <dbReference type="Pfam" id="PF08662"/>
    </source>
</evidence>
<dbReference type="GO" id="GO:0000049">
    <property type="term" value="F:tRNA binding"/>
    <property type="evidence" value="ECO:0007669"/>
    <property type="project" value="TreeGrafter"/>
</dbReference>
<dbReference type="GO" id="GO:0043022">
    <property type="term" value="F:ribosome binding"/>
    <property type="evidence" value="ECO:0007669"/>
    <property type="project" value="TreeGrafter"/>
</dbReference>
<comment type="caution">
    <text evidence="7">The sequence shown here is derived from an EMBL/GenBank/DDBJ whole genome shotgun (WGS) entry which is preliminary data.</text>
</comment>
<dbReference type="InterPro" id="IPR037401">
    <property type="entry name" value="SnoaL-like"/>
</dbReference>
<feature type="domain" description="SnoaL-like" evidence="6">
    <location>
        <begin position="170"/>
        <end position="287"/>
    </location>
</feature>
<dbReference type="Gene3D" id="3.10.450.50">
    <property type="match status" value="1"/>
</dbReference>
<dbReference type="Pfam" id="PF13474">
    <property type="entry name" value="SnoaL_3"/>
    <property type="match status" value="1"/>
</dbReference>
<protein>
    <submittedName>
        <fullName evidence="7">Uncharacterized protein</fullName>
    </submittedName>
</protein>
<dbReference type="PANTHER" id="PTHR13227">
    <property type="entry name" value="EUKARYOTIC TRANSLATION INITIATION FACTOR 2A"/>
    <property type="match status" value="1"/>
</dbReference>
<dbReference type="GO" id="GO:0022627">
    <property type="term" value="C:cytosolic small ribosomal subunit"/>
    <property type="evidence" value="ECO:0007669"/>
    <property type="project" value="TreeGrafter"/>
</dbReference>
<keyword evidence="3" id="KW-0677">Repeat</keyword>
<dbReference type="STRING" id="33097.A0A150H250"/>
<reference evidence="8" key="1">
    <citation type="journal article" date="2016" name="Nat. Commun.">
        <title>The Gonium pectorale genome demonstrates co-option of cell cycle regulation during the evolution of multicellularity.</title>
        <authorList>
            <person name="Hanschen E.R."/>
            <person name="Marriage T.N."/>
            <person name="Ferris P.J."/>
            <person name="Hamaji T."/>
            <person name="Toyoda A."/>
            <person name="Fujiyama A."/>
            <person name="Neme R."/>
            <person name="Noguchi H."/>
            <person name="Minakuchi Y."/>
            <person name="Suzuki M."/>
            <person name="Kawai-Toyooka H."/>
            <person name="Smith D.R."/>
            <person name="Sparks H."/>
            <person name="Anderson J."/>
            <person name="Bakaric R."/>
            <person name="Luria V."/>
            <person name="Karger A."/>
            <person name="Kirschner M.W."/>
            <person name="Durand P.M."/>
            <person name="Michod R.E."/>
            <person name="Nozaki H."/>
            <person name="Olson B.J."/>
        </authorList>
    </citation>
    <scope>NUCLEOTIDE SEQUENCE [LARGE SCALE GENOMIC DNA]</scope>
    <source>
        <strain evidence="8">NIES-2863</strain>
    </source>
</reference>
<dbReference type="EMBL" id="LSYV01000003">
    <property type="protein sequence ID" value="KXZ56093.1"/>
    <property type="molecule type" value="Genomic_DNA"/>
</dbReference>
<dbReference type="SUPFAM" id="SSF82171">
    <property type="entry name" value="DPP6 N-terminal domain-like"/>
    <property type="match status" value="1"/>
</dbReference>
<dbReference type="OrthoDB" id="2335338at2759"/>
<evidence type="ECO:0000256" key="2">
    <source>
        <dbReference type="ARBA" id="ARBA00022574"/>
    </source>
</evidence>
<gene>
    <name evidence="7" type="ORF">GPECTOR_2g975</name>
</gene>
<name>A0A150H250_GONPE</name>